<proteinExistence type="predicted"/>
<sequence>MSQANADLNTNIALKILVIGKSGTGKSSIIQRYVNRRFDSTYRFTIGVDFFSKHVTLPQLKEPADSDSADEATASPSPGAADSPGNSPTGNMISPPRTSTAAGGDAAAAADAAAAPVAAPNAIVAAAPRDPIPACVYERGIRERFEAGPINLIVNLWDIAGQERYGAMTPVYYRGAHAAIIVFDINRPDSFNDATRWKQDLLKRYGDVPCVLLANKSDLVPRGVTVEMIERTVEEHGFIGWFETSAKTGSNVDLAIEYLIYTVVANLPESAFTDKNALQRAQAGFGAEGDPGTLSRSRMGLTILGSDNEVVGEDRGAAAKDRSDTGKTDPASKDSSCC</sequence>
<gene>
    <name evidence="4" type="ORF">H696_04373</name>
</gene>
<feature type="compositionally biased region" description="Basic and acidic residues" evidence="3">
    <location>
        <begin position="312"/>
        <end position="332"/>
    </location>
</feature>
<dbReference type="EMBL" id="KB932207">
    <property type="protein sequence ID" value="KCV68954.1"/>
    <property type="molecule type" value="Genomic_DNA"/>
</dbReference>
<dbReference type="SMART" id="SM00175">
    <property type="entry name" value="RAB"/>
    <property type="match status" value="1"/>
</dbReference>
<dbReference type="SMART" id="SM00174">
    <property type="entry name" value="RHO"/>
    <property type="match status" value="1"/>
</dbReference>
<accession>A0A058Z3W6</accession>
<protein>
    <recommendedName>
        <fullName evidence="6">Rab family, other</fullName>
    </recommendedName>
</protein>
<dbReference type="Gene3D" id="3.40.50.300">
    <property type="entry name" value="P-loop containing nucleotide triphosphate hydrolases"/>
    <property type="match status" value="1"/>
</dbReference>
<dbReference type="PANTHER" id="PTHR24073">
    <property type="entry name" value="DRAB5-RELATED"/>
    <property type="match status" value="1"/>
</dbReference>
<evidence type="ECO:0000313" key="4">
    <source>
        <dbReference type="EMBL" id="KCV68954.1"/>
    </source>
</evidence>
<evidence type="ECO:0008006" key="6">
    <source>
        <dbReference type="Google" id="ProtNLM"/>
    </source>
</evidence>
<feature type="compositionally biased region" description="Polar residues" evidence="3">
    <location>
        <begin position="84"/>
        <end position="100"/>
    </location>
</feature>
<dbReference type="SUPFAM" id="SSF52540">
    <property type="entry name" value="P-loop containing nucleoside triphosphate hydrolases"/>
    <property type="match status" value="1"/>
</dbReference>
<dbReference type="PRINTS" id="PR00449">
    <property type="entry name" value="RASTRNSFRMNG"/>
</dbReference>
<dbReference type="GO" id="GO:0005525">
    <property type="term" value="F:GTP binding"/>
    <property type="evidence" value="ECO:0007669"/>
    <property type="project" value="UniProtKB-KW"/>
</dbReference>
<dbReference type="OrthoDB" id="25896at2759"/>
<dbReference type="Pfam" id="PF00071">
    <property type="entry name" value="Ras"/>
    <property type="match status" value="1"/>
</dbReference>
<dbReference type="InterPro" id="IPR005225">
    <property type="entry name" value="Small_GTP-bd"/>
</dbReference>
<organism evidence="4">
    <name type="scientific">Fonticula alba</name>
    <name type="common">Slime mold</name>
    <dbReference type="NCBI Taxonomy" id="691883"/>
    <lineage>
        <taxon>Eukaryota</taxon>
        <taxon>Rotosphaerida</taxon>
        <taxon>Fonticulaceae</taxon>
        <taxon>Fonticula</taxon>
    </lineage>
</organism>
<dbReference type="PROSITE" id="PS51419">
    <property type="entry name" value="RAB"/>
    <property type="match status" value="1"/>
</dbReference>
<dbReference type="GO" id="GO:0003924">
    <property type="term" value="F:GTPase activity"/>
    <property type="evidence" value="ECO:0007669"/>
    <property type="project" value="InterPro"/>
</dbReference>
<dbReference type="RefSeq" id="XP_009496525.1">
    <property type="nucleotide sequence ID" value="XM_009498250.1"/>
</dbReference>
<dbReference type="PROSITE" id="PS51421">
    <property type="entry name" value="RAS"/>
    <property type="match status" value="1"/>
</dbReference>
<dbReference type="Proteomes" id="UP000030693">
    <property type="component" value="Unassembled WGS sequence"/>
</dbReference>
<dbReference type="eggNOG" id="KOG4423">
    <property type="taxonomic scope" value="Eukaryota"/>
</dbReference>
<keyword evidence="1" id="KW-0547">Nucleotide-binding</keyword>
<name>A0A058Z3W6_FONAL</name>
<keyword evidence="5" id="KW-1185">Reference proteome</keyword>
<dbReference type="InterPro" id="IPR027417">
    <property type="entry name" value="P-loop_NTPase"/>
</dbReference>
<feature type="region of interest" description="Disordered" evidence="3">
    <location>
        <begin position="62"/>
        <end position="105"/>
    </location>
</feature>
<feature type="region of interest" description="Disordered" evidence="3">
    <location>
        <begin position="305"/>
        <end position="338"/>
    </location>
</feature>
<dbReference type="AlphaFoldDB" id="A0A058Z3W6"/>
<dbReference type="Pfam" id="PF08477">
    <property type="entry name" value="Roc"/>
    <property type="match status" value="1"/>
</dbReference>
<dbReference type="GeneID" id="20529098"/>
<evidence type="ECO:0000256" key="3">
    <source>
        <dbReference type="SAM" id="MobiDB-lite"/>
    </source>
</evidence>
<reference evidence="4" key="1">
    <citation type="submission" date="2013-04" db="EMBL/GenBank/DDBJ databases">
        <title>The Genome Sequence of Fonticula alba ATCC 38817.</title>
        <authorList>
            <consortium name="The Broad Institute Genomics Platform"/>
            <person name="Russ C."/>
            <person name="Cuomo C."/>
            <person name="Burger G."/>
            <person name="Gray M.W."/>
            <person name="Holland P.W.H."/>
            <person name="King N."/>
            <person name="Lang F.B.F."/>
            <person name="Roger A.J."/>
            <person name="Ruiz-Trillo I."/>
            <person name="Brown M."/>
            <person name="Walker B."/>
            <person name="Young S."/>
            <person name="Zeng Q."/>
            <person name="Gargeya S."/>
            <person name="Fitzgerald M."/>
            <person name="Haas B."/>
            <person name="Abouelleil A."/>
            <person name="Allen A.W."/>
            <person name="Alvarado L."/>
            <person name="Arachchi H.M."/>
            <person name="Berlin A.M."/>
            <person name="Chapman S.B."/>
            <person name="Gainer-Dewar J."/>
            <person name="Goldberg J."/>
            <person name="Griggs A."/>
            <person name="Gujja S."/>
            <person name="Hansen M."/>
            <person name="Howarth C."/>
            <person name="Imamovic A."/>
            <person name="Ireland A."/>
            <person name="Larimer J."/>
            <person name="McCowan C."/>
            <person name="Murphy C."/>
            <person name="Pearson M."/>
            <person name="Poon T.W."/>
            <person name="Priest M."/>
            <person name="Roberts A."/>
            <person name="Saif S."/>
            <person name="Shea T."/>
            <person name="Sisk P."/>
            <person name="Sykes S."/>
            <person name="Wortman J."/>
            <person name="Nusbaum C."/>
            <person name="Birren B."/>
        </authorList>
    </citation>
    <scope>NUCLEOTIDE SEQUENCE [LARGE SCALE GENOMIC DNA]</scope>
    <source>
        <strain evidence="4">ATCC 38817</strain>
    </source>
</reference>
<dbReference type="InterPro" id="IPR001806">
    <property type="entry name" value="Small_GTPase"/>
</dbReference>
<dbReference type="SMART" id="SM00173">
    <property type="entry name" value="RAS"/>
    <property type="match status" value="1"/>
</dbReference>
<dbReference type="STRING" id="691883.A0A058Z3W6"/>
<keyword evidence="2" id="KW-0342">GTP-binding</keyword>
<evidence type="ECO:0000313" key="5">
    <source>
        <dbReference type="Proteomes" id="UP000030693"/>
    </source>
</evidence>
<evidence type="ECO:0000256" key="2">
    <source>
        <dbReference type="ARBA" id="ARBA00023134"/>
    </source>
</evidence>
<dbReference type="NCBIfam" id="TIGR00231">
    <property type="entry name" value="small_GTP"/>
    <property type="match status" value="1"/>
</dbReference>
<evidence type="ECO:0000256" key="1">
    <source>
        <dbReference type="ARBA" id="ARBA00022741"/>
    </source>
</evidence>